<evidence type="ECO:0000313" key="4">
    <source>
        <dbReference type="Proteomes" id="UP000582837"/>
    </source>
</evidence>
<gene>
    <name evidence="3" type="ORF">HNQ61_003611</name>
</gene>
<dbReference type="InterPro" id="IPR013783">
    <property type="entry name" value="Ig-like_fold"/>
</dbReference>
<dbReference type="InterPro" id="IPR003961">
    <property type="entry name" value="FN3_dom"/>
</dbReference>
<dbReference type="Proteomes" id="UP000582837">
    <property type="component" value="Unassembled WGS sequence"/>
</dbReference>
<organism evidence="3 4">
    <name type="scientific">Longimicrobium terrae</name>
    <dbReference type="NCBI Taxonomy" id="1639882"/>
    <lineage>
        <taxon>Bacteria</taxon>
        <taxon>Pseudomonadati</taxon>
        <taxon>Gemmatimonadota</taxon>
        <taxon>Longimicrobiia</taxon>
        <taxon>Longimicrobiales</taxon>
        <taxon>Longimicrobiaceae</taxon>
        <taxon>Longimicrobium</taxon>
    </lineage>
</organism>
<proteinExistence type="predicted"/>
<dbReference type="EMBL" id="JACHIA010000011">
    <property type="protein sequence ID" value="MBB6071951.1"/>
    <property type="molecule type" value="Genomic_DNA"/>
</dbReference>
<protein>
    <submittedName>
        <fullName evidence="3">Prepilin-type N-terminal cleavage/methylation domain-containing protein</fullName>
    </submittedName>
</protein>
<dbReference type="Gene3D" id="2.60.40.10">
    <property type="entry name" value="Immunoglobulins"/>
    <property type="match status" value="1"/>
</dbReference>
<feature type="domain" description="Fibronectin type-III" evidence="2">
    <location>
        <begin position="282"/>
        <end position="387"/>
    </location>
</feature>
<dbReference type="InterPro" id="IPR012902">
    <property type="entry name" value="N_methyl_site"/>
</dbReference>
<dbReference type="RefSeq" id="WP_170035397.1">
    <property type="nucleotide sequence ID" value="NZ_JABDTL010000001.1"/>
</dbReference>
<keyword evidence="1" id="KW-0472">Membrane</keyword>
<dbReference type="Pfam" id="PF07963">
    <property type="entry name" value="N_methyl"/>
    <property type="match status" value="1"/>
</dbReference>
<feature type="transmembrane region" description="Helical" evidence="1">
    <location>
        <begin position="12"/>
        <end position="36"/>
    </location>
</feature>
<keyword evidence="1" id="KW-0812">Transmembrane</keyword>
<evidence type="ECO:0000256" key="1">
    <source>
        <dbReference type="SAM" id="Phobius"/>
    </source>
</evidence>
<accession>A0A841H1J4</accession>
<evidence type="ECO:0000259" key="2">
    <source>
        <dbReference type="PROSITE" id="PS50853"/>
    </source>
</evidence>
<name>A0A841H1J4_9BACT</name>
<keyword evidence="4" id="KW-1185">Reference proteome</keyword>
<dbReference type="PROSITE" id="PS50853">
    <property type="entry name" value="FN3"/>
    <property type="match status" value="1"/>
</dbReference>
<evidence type="ECO:0000313" key="3">
    <source>
        <dbReference type="EMBL" id="MBB6071951.1"/>
    </source>
</evidence>
<dbReference type="NCBIfam" id="TIGR02532">
    <property type="entry name" value="IV_pilin_GFxxxE"/>
    <property type="match status" value="1"/>
</dbReference>
<dbReference type="SUPFAM" id="SSF49265">
    <property type="entry name" value="Fibronectin type III"/>
    <property type="match status" value="1"/>
</dbReference>
<keyword evidence="1" id="KW-1133">Transmembrane helix</keyword>
<dbReference type="AlphaFoldDB" id="A0A841H1J4"/>
<comment type="caution">
    <text evidence="3">The sequence shown here is derived from an EMBL/GenBank/DDBJ whole genome shotgun (WGS) entry which is preliminary data.</text>
</comment>
<dbReference type="InterPro" id="IPR036116">
    <property type="entry name" value="FN3_sf"/>
</dbReference>
<sequence>MITNRIRSRAGVTLLELLVALVVGAIIMQIALSFFARQGRSFSSGVAAMGTMQNARFAINTMEKDVRTMGIGVLASQPSLVYAGPDVIAFNANYASNLSTDLNAVYVDPSAPAGQVEAATLTTRFTIPMTSTGYPDGNYNDGASNSPAETISFFFQPDPTTTRTDDFVLYRQVNGTTPAVVARNLLKSAGQQFLEYMAVEVPSDAATRMVTLGSGPYRHSAALHGGGQDAGAAAKVDSIRAVRVRFAVTSGTAGPADPVRTVDRTIRMPNAGISVRNVCGDAPQGVALGASLVSLPDGTKAVRLAWSASVDENSGEADVLRYVVWRRAGSLPLGDPFVSIPAGGGSYTYVDQAVEPGTAYQYAVAAQDCTPARSSQSFSASVPIPAPVP</sequence>
<reference evidence="3 4" key="1">
    <citation type="submission" date="2020-08" db="EMBL/GenBank/DDBJ databases">
        <title>Genomic Encyclopedia of Type Strains, Phase IV (KMG-IV): sequencing the most valuable type-strain genomes for metagenomic binning, comparative biology and taxonomic classification.</title>
        <authorList>
            <person name="Goeker M."/>
        </authorList>
    </citation>
    <scope>NUCLEOTIDE SEQUENCE [LARGE SCALE GENOMIC DNA]</scope>
    <source>
        <strain evidence="3 4">DSM 29007</strain>
    </source>
</reference>